<evidence type="ECO:0000256" key="11">
    <source>
        <dbReference type="SAM" id="Phobius"/>
    </source>
</evidence>
<evidence type="ECO:0000313" key="13">
    <source>
        <dbReference type="Proteomes" id="UP001144805"/>
    </source>
</evidence>
<evidence type="ECO:0000256" key="1">
    <source>
        <dbReference type="ARBA" id="ARBA00004651"/>
    </source>
</evidence>
<feature type="transmembrane region" description="Helical" evidence="11">
    <location>
        <begin position="107"/>
        <end position="126"/>
    </location>
</feature>
<comment type="caution">
    <text evidence="12">The sequence shown here is derived from an EMBL/GenBank/DDBJ whole genome shotgun (WGS) entry which is preliminary data.</text>
</comment>
<keyword evidence="8 11" id="KW-0472">Membrane</keyword>
<feature type="transmembrane region" description="Helical" evidence="11">
    <location>
        <begin position="133"/>
        <end position="153"/>
    </location>
</feature>
<feature type="transmembrane region" description="Helical" evidence="11">
    <location>
        <begin position="77"/>
        <end position="101"/>
    </location>
</feature>
<organism evidence="12 13">
    <name type="scientific">Kaistia nematophila</name>
    <dbReference type="NCBI Taxonomy" id="2994654"/>
    <lineage>
        <taxon>Bacteria</taxon>
        <taxon>Pseudomonadati</taxon>
        <taxon>Pseudomonadota</taxon>
        <taxon>Alphaproteobacteria</taxon>
        <taxon>Hyphomicrobiales</taxon>
        <taxon>Kaistiaceae</taxon>
        <taxon>Kaistia</taxon>
    </lineage>
</organism>
<dbReference type="GO" id="GO:0022857">
    <property type="term" value="F:transmembrane transporter activity"/>
    <property type="evidence" value="ECO:0007669"/>
    <property type="project" value="InterPro"/>
</dbReference>
<dbReference type="CDD" id="cd06579">
    <property type="entry name" value="TM_PBP1_transp_AraH_like"/>
    <property type="match status" value="1"/>
</dbReference>
<comment type="function">
    <text evidence="9">Part of the ABC transporter complex LsrABCD involved in autoinducer 2 (AI-2) import. Probably responsible for the translocation of the substrate across the membrane.</text>
</comment>
<feature type="transmembrane region" description="Helical" evidence="11">
    <location>
        <begin position="53"/>
        <end position="70"/>
    </location>
</feature>
<dbReference type="Pfam" id="PF02653">
    <property type="entry name" value="BPD_transp_2"/>
    <property type="match status" value="1"/>
</dbReference>
<dbReference type="PANTHER" id="PTHR32196:SF71">
    <property type="entry name" value="AUTOINDUCER 2 IMPORT SYSTEM PERMEASE PROTEIN LSRD"/>
    <property type="match status" value="1"/>
</dbReference>
<evidence type="ECO:0000256" key="3">
    <source>
        <dbReference type="ARBA" id="ARBA00022448"/>
    </source>
</evidence>
<gene>
    <name evidence="12" type="ORF">OSH07_11745</name>
</gene>
<comment type="subcellular location">
    <subcellularLocation>
        <location evidence="1">Cell membrane</location>
        <topology evidence="1">Multi-pass membrane protein</topology>
    </subcellularLocation>
</comment>
<proteinExistence type="predicted"/>
<accession>A0A9X3IKV6</accession>
<dbReference type="GO" id="GO:0005886">
    <property type="term" value="C:plasma membrane"/>
    <property type="evidence" value="ECO:0007669"/>
    <property type="project" value="UniProtKB-SubCell"/>
</dbReference>
<evidence type="ECO:0000256" key="6">
    <source>
        <dbReference type="ARBA" id="ARBA00022692"/>
    </source>
</evidence>
<dbReference type="Proteomes" id="UP001144805">
    <property type="component" value="Unassembled WGS sequence"/>
</dbReference>
<evidence type="ECO:0000256" key="7">
    <source>
        <dbReference type="ARBA" id="ARBA00022989"/>
    </source>
</evidence>
<dbReference type="AlphaFoldDB" id="A0A9X3IKV6"/>
<keyword evidence="4" id="KW-1003">Cell membrane</keyword>
<keyword evidence="7 11" id="KW-1133">Transmembrane helix</keyword>
<evidence type="ECO:0000313" key="12">
    <source>
        <dbReference type="EMBL" id="MCX5569868.1"/>
    </source>
</evidence>
<evidence type="ECO:0000256" key="10">
    <source>
        <dbReference type="ARBA" id="ARBA00039381"/>
    </source>
</evidence>
<reference evidence="12" key="1">
    <citation type="submission" date="2022-11" db="EMBL/GenBank/DDBJ databases">
        <title>Biodiversity and phylogenetic relationships of bacteria.</title>
        <authorList>
            <person name="Machado R.A.R."/>
            <person name="Bhat A."/>
            <person name="Loulou A."/>
            <person name="Kallel S."/>
        </authorList>
    </citation>
    <scope>NUCLEOTIDE SEQUENCE</scope>
    <source>
        <strain evidence="12">K-TC2</strain>
    </source>
</reference>
<feature type="transmembrane region" description="Helical" evidence="11">
    <location>
        <begin position="173"/>
        <end position="194"/>
    </location>
</feature>
<sequence>MSGSEPNSAAFQASADLRRGGGMSRETANAIIVFGLAILLILGSRFVSPALGSWSQVLTVLMLASFLIVLSFGQGLVILVGGLDLSIPSVITLGGVLATGWSGAGEWYVLPAILAVCALVGVFNGLGVTVLRIPPFIMTMATSIILASAALGYTSGTPRGASPAVLTALMKTTWLGVPVVVYFVVLFVVAGWLLQSRTVFGRKLYAVGANDQAARVAGVSVGSVTVQAYVVSAVCAGFVGMMLVGYANGATLRMGDNYLLPSIAAVVIGGSSILGGRGSFIGTVGGAFLLTTLGTVIAAIGLEQGWRTVIEGGIIVAALFFMREEFFARLRRPKRS</sequence>
<evidence type="ECO:0000256" key="4">
    <source>
        <dbReference type="ARBA" id="ARBA00022475"/>
    </source>
</evidence>
<evidence type="ECO:0000256" key="9">
    <source>
        <dbReference type="ARBA" id="ARBA00025439"/>
    </source>
</evidence>
<feature type="transmembrane region" description="Helical" evidence="11">
    <location>
        <begin position="228"/>
        <end position="246"/>
    </location>
</feature>
<keyword evidence="13" id="KW-1185">Reference proteome</keyword>
<dbReference type="PANTHER" id="PTHR32196">
    <property type="entry name" value="ABC TRANSPORTER PERMEASE PROTEIN YPHD-RELATED-RELATED"/>
    <property type="match status" value="1"/>
</dbReference>
<evidence type="ECO:0000256" key="8">
    <source>
        <dbReference type="ARBA" id="ARBA00023136"/>
    </source>
</evidence>
<name>A0A9X3IKV6_9HYPH</name>
<feature type="transmembrane region" description="Helical" evidence="11">
    <location>
        <begin position="280"/>
        <end position="300"/>
    </location>
</feature>
<protein>
    <recommendedName>
        <fullName evidence="10">Autoinducer 2 import system permease protein LsrD</fullName>
    </recommendedName>
</protein>
<dbReference type="RefSeq" id="WP_266338837.1">
    <property type="nucleotide sequence ID" value="NZ_JAPKNK010000004.1"/>
</dbReference>
<comment type="subunit">
    <text evidence="2">The complex is composed of two ATP-binding proteins (LsrA), two transmembrane proteins (LsrC and LsrD) and a solute-binding protein (LsrB).</text>
</comment>
<feature type="transmembrane region" description="Helical" evidence="11">
    <location>
        <begin position="28"/>
        <end position="47"/>
    </location>
</feature>
<evidence type="ECO:0000256" key="5">
    <source>
        <dbReference type="ARBA" id="ARBA00022519"/>
    </source>
</evidence>
<keyword evidence="5" id="KW-0997">Cell inner membrane</keyword>
<feature type="transmembrane region" description="Helical" evidence="11">
    <location>
        <begin position="258"/>
        <end position="275"/>
    </location>
</feature>
<feature type="transmembrane region" description="Helical" evidence="11">
    <location>
        <begin position="306"/>
        <end position="322"/>
    </location>
</feature>
<keyword evidence="3" id="KW-0813">Transport</keyword>
<dbReference type="EMBL" id="JAPKNK010000004">
    <property type="protein sequence ID" value="MCX5569868.1"/>
    <property type="molecule type" value="Genomic_DNA"/>
</dbReference>
<evidence type="ECO:0000256" key="2">
    <source>
        <dbReference type="ARBA" id="ARBA00011262"/>
    </source>
</evidence>
<dbReference type="InterPro" id="IPR001851">
    <property type="entry name" value="ABC_transp_permease"/>
</dbReference>
<keyword evidence="6 11" id="KW-0812">Transmembrane</keyword>